<feature type="region of interest" description="Disordered" evidence="3">
    <location>
        <begin position="11"/>
        <end position="101"/>
    </location>
</feature>
<evidence type="ECO:0000256" key="2">
    <source>
        <dbReference type="PROSITE-ProRule" id="PRU00169"/>
    </source>
</evidence>
<dbReference type="InterPro" id="IPR011006">
    <property type="entry name" value="CheY-like_superfamily"/>
</dbReference>
<dbReference type="SUPFAM" id="SSF55874">
    <property type="entry name" value="ATPase domain of HSP90 chaperone/DNA topoisomerase II/histidine kinase"/>
    <property type="match status" value="1"/>
</dbReference>
<dbReference type="InterPro" id="IPR001789">
    <property type="entry name" value="Sig_transdc_resp-reg_receiver"/>
</dbReference>
<proteinExistence type="predicted"/>
<feature type="compositionally biased region" description="Polar residues" evidence="3">
    <location>
        <begin position="38"/>
        <end position="50"/>
    </location>
</feature>
<evidence type="ECO:0000256" key="3">
    <source>
        <dbReference type="SAM" id="MobiDB-lite"/>
    </source>
</evidence>
<sequence length="1109" mass="120187">MLSFFRAGAPLPHPCAPASSCPSCAAQASEARPRVQGQPLTADSGSTGRALTTDPVKAARKQSGRQSESTEAKGRRGVQARRAAARPAEGTSASQGTGDPGCIAGAVQPGGLAAGVPAWGAACADVERRRRIFVMLALPENAGASGGARDVASEGACGEAGRDAEKGCEKEEQEWPLEAQAGTPCSENGLEGGTSFAKHEAAAKSRAGTNKRTSWRGRWSADWMSKSWAACVLSLWIFPIVLALILSLRSVASEQSERESALEIAGRSFTSTAQRRMRRYGEMALTMKAMVEKDPTPFHLGDFLEMFTHVANDLNSRLRRVSFAGLFVEVKPDRREAFFDGATTFYLENNQTTEFPVLKEVQGTLFVNTAVSSQPGLASPSVLSMQGIVSVGIDALAAGSLLLSPRTSVHPADSWAVVWFAGEKGSEPNGGSCSWVMIPTRAWVSASLDPTRHNNMKVLLFDVTEPAEEHLLAASEMDGSGKETQLEEQTALRIHAGALESLAQDEVGPRNGPLFWTETFGIGGRVFRFSIITSEEYLKIPTTRYAATGIALSLFLVLVTVLIFQRLRHKHVHDKAIQETRDKLLRFICHELRGPTHSLQCIMDELVPDPAAPGAFQLRLHGQAILVHLASLLDDFLDLSKNSFMSLKVKPIPTNVSNLARDTLLENKVLNAKPGVLTFRINTAHELDSCVLNVDPQRVRQILSNGFSNAIKYTERGEICLTLELDRNETPAAVVFTLSDTGRGLGNQDPEYLFKEFAQGEIEQVSSKPSTGLGLPIARQFAERMGGSLTLSNRTDGVRGVNFVLKLPHKPVNRVLNNPQTESNSQPLRGCKVHVVVAAPSSECCSIVELCRRLGVTELTTGPAGETLVQYMLRCVAMRQPPADVAIAVLESDDAQSLEGVALARSVPQSDRLLTLPCMTMVCVSPFCVNVSAKQILDLGVDSVCFEASSADLLAKELGTLFDPDEGTTLFHRKIRVLACEDEPLLQRFLTKRLEEDFAPGSLAYPDGLDVIEHLARRDAFVPDVLMCDIVMKRSSGDEVMHKLRTELGCTIPSVAVTGNCTAQDIESLKRAGFDMVLPKPYRRALLSSAAIKVFLERRRAALQPNDQP</sequence>
<dbReference type="InterPro" id="IPR003594">
    <property type="entry name" value="HATPase_dom"/>
</dbReference>
<comment type="caution">
    <text evidence="6">The sequence shown here is derived from an EMBL/GenBank/DDBJ whole genome shotgun (WGS) entry which is preliminary data.</text>
</comment>
<dbReference type="InterPro" id="IPR005467">
    <property type="entry name" value="His_kinase_dom"/>
</dbReference>
<feature type="compositionally biased region" description="Low complexity" evidence="3">
    <location>
        <begin position="16"/>
        <end position="30"/>
    </location>
</feature>
<evidence type="ECO:0000259" key="4">
    <source>
        <dbReference type="PROSITE" id="PS50109"/>
    </source>
</evidence>
<dbReference type="SMART" id="SM00448">
    <property type="entry name" value="REC"/>
    <property type="match status" value="1"/>
</dbReference>
<dbReference type="Gene3D" id="3.30.565.10">
    <property type="entry name" value="Histidine kinase-like ATPase, C-terminal domain"/>
    <property type="match status" value="1"/>
</dbReference>
<evidence type="ECO:0000259" key="5">
    <source>
        <dbReference type="PROSITE" id="PS50110"/>
    </source>
</evidence>
<organism evidence="6 7">
    <name type="scientific">Durusdinium trenchii</name>
    <dbReference type="NCBI Taxonomy" id="1381693"/>
    <lineage>
        <taxon>Eukaryota</taxon>
        <taxon>Sar</taxon>
        <taxon>Alveolata</taxon>
        <taxon>Dinophyceae</taxon>
        <taxon>Suessiales</taxon>
        <taxon>Symbiodiniaceae</taxon>
        <taxon>Durusdinium</taxon>
    </lineage>
</organism>
<dbReference type="PROSITE" id="PS50109">
    <property type="entry name" value="HIS_KIN"/>
    <property type="match status" value="1"/>
</dbReference>
<feature type="modified residue" description="4-aspartylphosphate" evidence="2">
    <location>
        <position position="1029"/>
    </location>
</feature>
<dbReference type="Proteomes" id="UP001642464">
    <property type="component" value="Unassembled WGS sequence"/>
</dbReference>
<name>A0ABP0IBN6_9DINO</name>
<dbReference type="SUPFAM" id="SSF52172">
    <property type="entry name" value="CheY-like"/>
    <property type="match status" value="1"/>
</dbReference>
<dbReference type="Gene3D" id="3.40.50.2300">
    <property type="match status" value="1"/>
</dbReference>
<evidence type="ECO:0000313" key="7">
    <source>
        <dbReference type="Proteomes" id="UP001642464"/>
    </source>
</evidence>
<accession>A0ABP0IBN6</accession>
<feature type="domain" description="Response regulatory" evidence="5">
    <location>
        <begin position="976"/>
        <end position="1095"/>
    </location>
</feature>
<dbReference type="EMBL" id="CAXAMM010003159">
    <property type="protein sequence ID" value="CAK8998808.1"/>
    <property type="molecule type" value="Genomic_DNA"/>
</dbReference>
<keyword evidence="7" id="KW-1185">Reference proteome</keyword>
<feature type="compositionally biased region" description="Low complexity" evidence="3">
    <location>
        <begin position="80"/>
        <end position="90"/>
    </location>
</feature>
<dbReference type="SMART" id="SM00387">
    <property type="entry name" value="HATPase_c"/>
    <property type="match status" value="1"/>
</dbReference>
<evidence type="ECO:0000313" key="6">
    <source>
        <dbReference type="EMBL" id="CAK8998808.1"/>
    </source>
</evidence>
<dbReference type="Pfam" id="PF00072">
    <property type="entry name" value="Response_reg"/>
    <property type="match status" value="1"/>
</dbReference>
<dbReference type="PRINTS" id="PR00344">
    <property type="entry name" value="BCTRLSENSOR"/>
</dbReference>
<gene>
    <name evidence="6" type="ORF">SCF082_LOCUS5787</name>
</gene>
<keyword evidence="1 2" id="KW-0597">Phosphoprotein</keyword>
<dbReference type="InterPro" id="IPR036890">
    <property type="entry name" value="HATPase_C_sf"/>
</dbReference>
<feature type="domain" description="Histidine kinase" evidence="4">
    <location>
        <begin position="587"/>
        <end position="811"/>
    </location>
</feature>
<evidence type="ECO:0000256" key="1">
    <source>
        <dbReference type="ARBA" id="ARBA00022553"/>
    </source>
</evidence>
<dbReference type="PROSITE" id="PS50110">
    <property type="entry name" value="RESPONSE_REGULATORY"/>
    <property type="match status" value="1"/>
</dbReference>
<dbReference type="InterPro" id="IPR004358">
    <property type="entry name" value="Sig_transdc_His_kin-like_C"/>
</dbReference>
<dbReference type="PANTHER" id="PTHR43547:SF2">
    <property type="entry name" value="HYBRID SIGNAL TRANSDUCTION HISTIDINE KINASE C"/>
    <property type="match status" value="1"/>
</dbReference>
<dbReference type="Pfam" id="PF02518">
    <property type="entry name" value="HATPase_c"/>
    <property type="match status" value="1"/>
</dbReference>
<reference evidence="6 7" key="1">
    <citation type="submission" date="2024-02" db="EMBL/GenBank/DDBJ databases">
        <authorList>
            <person name="Chen Y."/>
            <person name="Shah S."/>
            <person name="Dougan E. K."/>
            <person name="Thang M."/>
            <person name="Chan C."/>
        </authorList>
    </citation>
    <scope>NUCLEOTIDE SEQUENCE [LARGE SCALE GENOMIC DNA]</scope>
</reference>
<protein>
    <submittedName>
        <fullName evidence="6">Sensor protein GacS</fullName>
    </submittedName>
</protein>
<dbReference type="PANTHER" id="PTHR43547">
    <property type="entry name" value="TWO-COMPONENT HISTIDINE KINASE"/>
    <property type="match status" value="1"/>
</dbReference>